<keyword evidence="4" id="KW-1185">Reference proteome</keyword>
<dbReference type="EMBL" id="VSRR010014406">
    <property type="protein sequence ID" value="MPC56985.1"/>
    <property type="molecule type" value="Genomic_DNA"/>
</dbReference>
<keyword evidence="2" id="KW-0732">Signal</keyword>
<evidence type="ECO:0000256" key="2">
    <source>
        <dbReference type="SAM" id="SignalP"/>
    </source>
</evidence>
<feature type="signal peptide" evidence="2">
    <location>
        <begin position="1"/>
        <end position="26"/>
    </location>
</feature>
<protein>
    <recommendedName>
        <fullName evidence="5">Secreted protein</fullName>
    </recommendedName>
</protein>
<gene>
    <name evidence="3" type="ORF">E2C01_050953</name>
</gene>
<evidence type="ECO:0000256" key="1">
    <source>
        <dbReference type="SAM" id="MobiDB-lite"/>
    </source>
</evidence>
<accession>A0A5B7GHU9</accession>
<reference evidence="3 4" key="1">
    <citation type="submission" date="2019-05" db="EMBL/GenBank/DDBJ databases">
        <title>Another draft genome of Portunus trituberculatus and its Hox gene families provides insights of decapod evolution.</title>
        <authorList>
            <person name="Jeong J.-H."/>
            <person name="Song I."/>
            <person name="Kim S."/>
            <person name="Choi T."/>
            <person name="Kim D."/>
            <person name="Ryu S."/>
            <person name="Kim W."/>
        </authorList>
    </citation>
    <scope>NUCLEOTIDE SEQUENCE [LARGE SCALE GENOMIC DNA]</scope>
    <source>
        <tissue evidence="3">Muscle</tissue>
    </source>
</reference>
<proteinExistence type="predicted"/>
<dbReference type="AlphaFoldDB" id="A0A5B7GHU9"/>
<evidence type="ECO:0008006" key="5">
    <source>
        <dbReference type="Google" id="ProtNLM"/>
    </source>
</evidence>
<comment type="caution">
    <text evidence="3">The sequence shown here is derived from an EMBL/GenBank/DDBJ whole genome shotgun (WGS) entry which is preliminary data.</text>
</comment>
<evidence type="ECO:0000313" key="4">
    <source>
        <dbReference type="Proteomes" id="UP000324222"/>
    </source>
</evidence>
<feature type="chain" id="PRO_5022942099" description="Secreted protein" evidence="2">
    <location>
        <begin position="27"/>
        <end position="102"/>
    </location>
</feature>
<feature type="region of interest" description="Disordered" evidence="1">
    <location>
        <begin position="25"/>
        <end position="57"/>
    </location>
</feature>
<name>A0A5B7GHU9_PORTR</name>
<sequence length="102" mass="11828">MIFYSLLLRVPLLLTPFPRFLTRSQAQHMNKSKSKRVRSPRRCREDPGWTGKYKNPVTRSGLSKQQFFTLSLFFSLSIQHLRRAGWTSEPLYKAANGSISLP</sequence>
<feature type="compositionally biased region" description="Basic residues" evidence="1">
    <location>
        <begin position="30"/>
        <end position="41"/>
    </location>
</feature>
<dbReference type="Proteomes" id="UP000324222">
    <property type="component" value="Unassembled WGS sequence"/>
</dbReference>
<evidence type="ECO:0000313" key="3">
    <source>
        <dbReference type="EMBL" id="MPC56985.1"/>
    </source>
</evidence>
<organism evidence="3 4">
    <name type="scientific">Portunus trituberculatus</name>
    <name type="common">Swimming crab</name>
    <name type="synonym">Neptunus trituberculatus</name>
    <dbReference type="NCBI Taxonomy" id="210409"/>
    <lineage>
        <taxon>Eukaryota</taxon>
        <taxon>Metazoa</taxon>
        <taxon>Ecdysozoa</taxon>
        <taxon>Arthropoda</taxon>
        <taxon>Crustacea</taxon>
        <taxon>Multicrustacea</taxon>
        <taxon>Malacostraca</taxon>
        <taxon>Eumalacostraca</taxon>
        <taxon>Eucarida</taxon>
        <taxon>Decapoda</taxon>
        <taxon>Pleocyemata</taxon>
        <taxon>Brachyura</taxon>
        <taxon>Eubrachyura</taxon>
        <taxon>Portunoidea</taxon>
        <taxon>Portunidae</taxon>
        <taxon>Portuninae</taxon>
        <taxon>Portunus</taxon>
    </lineage>
</organism>